<dbReference type="AlphaFoldDB" id="A0A3S9SY28"/>
<protein>
    <recommendedName>
        <fullName evidence="8">YetF C-terminal domain-containing protein</fullName>
    </recommendedName>
</protein>
<keyword evidence="3" id="KW-1003">Cell membrane</keyword>
<evidence type="ECO:0000256" key="7">
    <source>
        <dbReference type="SAM" id="Phobius"/>
    </source>
</evidence>
<reference evidence="9 10" key="1">
    <citation type="submission" date="2016-07" db="EMBL/GenBank/DDBJ databases">
        <title>Genome and transcriptome analysis of iron-reducing fermentative bacteria Anoxybacter fermentans.</title>
        <authorList>
            <person name="Zeng X."/>
            <person name="Shao Z."/>
        </authorList>
    </citation>
    <scope>NUCLEOTIDE SEQUENCE [LARGE SCALE GENOMIC DNA]</scope>
    <source>
        <strain evidence="9 10">DY22613</strain>
    </source>
</reference>
<evidence type="ECO:0000313" key="9">
    <source>
        <dbReference type="EMBL" id="AZR73160.1"/>
    </source>
</evidence>
<comment type="subcellular location">
    <subcellularLocation>
        <location evidence="1">Cell membrane</location>
        <topology evidence="1">Multi-pass membrane protein</topology>
    </subcellularLocation>
</comment>
<evidence type="ECO:0000256" key="1">
    <source>
        <dbReference type="ARBA" id="ARBA00004651"/>
    </source>
</evidence>
<feature type="transmembrane region" description="Helical" evidence="7">
    <location>
        <begin position="57"/>
        <end position="80"/>
    </location>
</feature>
<evidence type="ECO:0000256" key="4">
    <source>
        <dbReference type="ARBA" id="ARBA00022692"/>
    </source>
</evidence>
<gene>
    <name evidence="9" type="ORF">BBF96_07040</name>
</gene>
<dbReference type="Gene3D" id="3.30.240.20">
    <property type="entry name" value="bsu07140 like domains"/>
    <property type="match status" value="2"/>
</dbReference>
<feature type="domain" description="YetF C-terminal" evidence="8">
    <location>
        <begin position="81"/>
        <end position="213"/>
    </location>
</feature>
<accession>A0A3S9SY28</accession>
<dbReference type="InterPro" id="IPR007353">
    <property type="entry name" value="DUF421"/>
</dbReference>
<dbReference type="OrthoDB" id="1682423at2"/>
<dbReference type="EMBL" id="CP016379">
    <property type="protein sequence ID" value="AZR73160.1"/>
    <property type="molecule type" value="Genomic_DNA"/>
</dbReference>
<evidence type="ECO:0000313" key="10">
    <source>
        <dbReference type="Proteomes" id="UP000267250"/>
    </source>
</evidence>
<dbReference type="GO" id="GO:0005886">
    <property type="term" value="C:plasma membrane"/>
    <property type="evidence" value="ECO:0007669"/>
    <property type="project" value="UniProtKB-SubCell"/>
</dbReference>
<dbReference type="PANTHER" id="PTHR34582:SF6">
    <property type="entry name" value="UPF0702 TRANSMEMBRANE PROTEIN YCAP"/>
    <property type="match status" value="1"/>
</dbReference>
<dbReference type="InterPro" id="IPR023090">
    <property type="entry name" value="UPF0702_alpha/beta_dom_sf"/>
</dbReference>
<comment type="similarity">
    <text evidence="2">Belongs to the UPF0702 family.</text>
</comment>
<evidence type="ECO:0000256" key="6">
    <source>
        <dbReference type="ARBA" id="ARBA00023136"/>
    </source>
</evidence>
<dbReference type="PANTHER" id="PTHR34582">
    <property type="entry name" value="UPF0702 TRANSMEMBRANE PROTEIN YCAP"/>
    <property type="match status" value="1"/>
</dbReference>
<keyword evidence="4 7" id="KW-0812">Transmembrane</keyword>
<dbReference type="Proteomes" id="UP000267250">
    <property type="component" value="Chromosome"/>
</dbReference>
<evidence type="ECO:0000259" key="8">
    <source>
        <dbReference type="Pfam" id="PF04239"/>
    </source>
</evidence>
<keyword evidence="10" id="KW-1185">Reference proteome</keyword>
<evidence type="ECO:0000256" key="3">
    <source>
        <dbReference type="ARBA" id="ARBA00022475"/>
    </source>
</evidence>
<dbReference type="Pfam" id="PF04239">
    <property type="entry name" value="DUF421"/>
    <property type="match status" value="1"/>
</dbReference>
<sequence>MKFLIIIFRTFFLYFLLLVMIRIMGKRELGQLSPFDFVVAIMIAELAAIPMEDESIPIINGILPIVILVILQILLSYLTLKNETIRRWINGSPSILIKNGKIQTKEMKKARCNINDILESLRKKNIFDISDVEFAILETSGQLSVMPKSQKRPVTPEDLGIPTSYEGLPTPLIMDGKINHKNLLEINLTEEWLRDQLRKQGVQSVEDVVFASLNTKGELFFATKEQK</sequence>
<organism evidence="9 10">
    <name type="scientific">Anoxybacter fermentans</name>
    <dbReference type="NCBI Taxonomy" id="1323375"/>
    <lineage>
        <taxon>Bacteria</taxon>
        <taxon>Bacillati</taxon>
        <taxon>Bacillota</taxon>
        <taxon>Clostridia</taxon>
        <taxon>Halanaerobiales</taxon>
        <taxon>Anoxybacter</taxon>
    </lineage>
</organism>
<name>A0A3S9SY28_9FIRM</name>
<keyword evidence="5 7" id="KW-1133">Transmembrane helix</keyword>
<dbReference type="RefSeq" id="WP_127016494.1">
    <property type="nucleotide sequence ID" value="NZ_CP016379.1"/>
</dbReference>
<dbReference type="KEGG" id="aft:BBF96_07040"/>
<evidence type="ECO:0000256" key="5">
    <source>
        <dbReference type="ARBA" id="ARBA00022989"/>
    </source>
</evidence>
<evidence type="ECO:0000256" key="2">
    <source>
        <dbReference type="ARBA" id="ARBA00006448"/>
    </source>
</evidence>
<proteinExistence type="inferred from homology"/>
<feature type="transmembrane region" description="Helical" evidence="7">
    <location>
        <begin position="6"/>
        <end position="25"/>
    </location>
</feature>
<keyword evidence="6 7" id="KW-0472">Membrane</keyword>